<proteinExistence type="predicted"/>
<name>A0A371HGC9_MUCPR</name>
<keyword evidence="2" id="KW-1185">Reference proteome</keyword>
<reference evidence="1" key="1">
    <citation type="submission" date="2018-05" db="EMBL/GenBank/DDBJ databases">
        <title>Draft genome of Mucuna pruriens seed.</title>
        <authorList>
            <person name="Nnadi N.E."/>
            <person name="Vos R."/>
            <person name="Hasami M.H."/>
            <person name="Devisetty U.K."/>
            <person name="Aguiy J.C."/>
        </authorList>
    </citation>
    <scope>NUCLEOTIDE SEQUENCE [LARGE SCALE GENOMIC DNA]</scope>
    <source>
        <strain evidence="1">JCA_2017</strain>
    </source>
</reference>
<gene>
    <name evidence="1" type="ORF">CR513_14859</name>
</gene>
<dbReference type="EMBL" id="QJKJ01002688">
    <property type="protein sequence ID" value="RDY01774.1"/>
    <property type="molecule type" value="Genomic_DNA"/>
</dbReference>
<protein>
    <submittedName>
        <fullName evidence="1">Uncharacterized protein</fullName>
    </submittedName>
</protein>
<feature type="non-terminal residue" evidence="1">
    <location>
        <position position="50"/>
    </location>
</feature>
<dbReference type="AlphaFoldDB" id="A0A371HGC9"/>
<evidence type="ECO:0000313" key="1">
    <source>
        <dbReference type="EMBL" id="RDY01774.1"/>
    </source>
</evidence>
<organism evidence="1 2">
    <name type="scientific">Mucuna pruriens</name>
    <name type="common">Velvet bean</name>
    <name type="synonym">Dolichos pruriens</name>
    <dbReference type="NCBI Taxonomy" id="157652"/>
    <lineage>
        <taxon>Eukaryota</taxon>
        <taxon>Viridiplantae</taxon>
        <taxon>Streptophyta</taxon>
        <taxon>Embryophyta</taxon>
        <taxon>Tracheophyta</taxon>
        <taxon>Spermatophyta</taxon>
        <taxon>Magnoliopsida</taxon>
        <taxon>eudicotyledons</taxon>
        <taxon>Gunneridae</taxon>
        <taxon>Pentapetalae</taxon>
        <taxon>rosids</taxon>
        <taxon>fabids</taxon>
        <taxon>Fabales</taxon>
        <taxon>Fabaceae</taxon>
        <taxon>Papilionoideae</taxon>
        <taxon>50 kb inversion clade</taxon>
        <taxon>NPAAA clade</taxon>
        <taxon>indigoferoid/millettioid clade</taxon>
        <taxon>Phaseoleae</taxon>
        <taxon>Mucuna</taxon>
    </lineage>
</organism>
<evidence type="ECO:0000313" key="2">
    <source>
        <dbReference type="Proteomes" id="UP000257109"/>
    </source>
</evidence>
<comment type="caution">
    <text evidence="1">The sequence shown here is derived from an EMBL/GenBank/DDBJ whole genome shotgun (WGS) entry which is preliminary data.</text>
</comment>
<sequence>MVGKWANLLDVPSEDRTTQLVILKNQQVEDLDYLETFVLVAKMTIMSKDY</sequence>
<dbReference type="Proteomes" id="UP000257109">
    <property type="component" value="Unassembled WGS sequence"/>
</dbReference>
<accession>A0A371HGC9</accession>